<accession>A0A8J6PAF8</accession>
<keyword evidence="6" id="KW-1185">Reference proteome</keyword>
<dbReference type="EMBL" id="JACVEL010000001">
    <property type="protein sequence ID" value="MBC9811067.1"/>
    <property type="molecule type" value="Genomic_DNA"/>
</dbReference>
<evidence type="ECO:0000256" key="1">
    <source>
        <dbReference type="ARBA" id="ARBA00022553"/>
    </source>
</evidence>
<dbReference type="AlphaFoldDB" id="A0A8J6PAF8"/>
<dbReference type="InterPro" id="IPR008854">
    <property type="entry name" value="TPMT"/>
</dbReference>
<proteinExistence type="predicted"/>
<reference evidence="5" key="1">
    <citation type="submission" date="2020-09" db="EMBL/GenBank/DDBJ databases">
        <title>Taishania pollutisoli gen. nov., sp. nov., Isolated from Tetrabromobisphenol A-Contaminated Soil.</title>
        <authorList>
            <person name="Chen Q."/>
        </authorList>
    </citation>
    <scope>NUCLEOTIDE SEQUENCE</scope>
    <source>
        <strain evidence="5">CZZ-1</strain>
    </source>
</reference>
<organism evidence="5 6">
    <name type="scientific">Taishania pollutisoli</name>
    <dbReference type="NCBI Taxonomy" id="2766479"/>
    <lineage>
        <taxon>Bacteria</taxon>
        <taxon>Pseudomonadati</taxon>
        <taxon>Bacteroidota</taxon>
        <taxon>Flavobacteriia</taxon>
        <taxon>Flavobacteriales</taxon>
        <taxon>Crocinitomicaceae</taxon>
        <taxon>Taishania</taxon>
    </lineage>
</organism>
<dbReference type="PANTHER" id="PTHR32183">
    <property type="match status" value="1"/>
</dbReference>
<keyword evidence="4" id="KW-0949">S-adenosyl-L-methionine</keyword>
<dbReference type="Proteomes" id="UP000652681">
    <property type="component" value="Unassembled WGS sequence"/>
</dbReference>
<name>A0A8J6PAF8_9FLAO</name>
<dbReference type="PROSITE" id="PS51585">
    <property type="entry name" value="SAM_MT_TPMT"/>
    <property type="match status" value="1"/>
</dbReference>
<dbReference type="Gene3D" id="3.40.50.150">
    <property type="entry name" value="Vaccinia Virus protein VP39"/>
    <property type="match status" value="1"/>
</dbReference>
<dbReference type="SUPFAM" id="SSF53335">
    <property type="entry name" value="S-adenosyl-L-methionine-dependent methyltransferases"/>
    <property type="match status" value="1"/>
</dbReference>
<protein>
    <submittedName>
        <fullName evidence="5">Methyltransferase domain-containing protein</fullName>
    </submittedName>
</protein>
<dbReference type="GO" id="GO:0008757">
    <property type="term" value="F:S-adenosylmethionine-dependent methyltransferase activity"/>
    <property type="evidence" value="ECO:0007669"/>
    <property type="project" value="InterPro"/>
</dbReference>
<evidence type="ECO:0000313" key="5">
    <source>
        <dbReference type="EMBL" id="MBC9811067.1"/>
    </source>
</evidence>
<dbReference type="PANTHER" id="PTHR32183:SF6">
    <property type="entry name" value="CYSTEINE SULFINATE DESULFINASE_CYSTEINE DESULFURASE AND RELATED ENZYMES"/>
    <property type="match status" value="1"/>
</dbReference>
<dbReference type="CDD" id="cd02440">
    <property type="entry name" value="AdoMet_MTases"/>
    <property type="match status" value="1"/>
</dbReference>
<evidence type="ECO:0000313" key="6">
    <source>
        <dbReference type="Proteomes" id="UP000652681"/>
    </source>
</evidence>
<evidence type="ECO:0000256" key="4">
    <source>
        <dbReference type="ARBA" id="ARBA00022691"/>
    </source>
</evidence>
<dbReference type="Pfam" id="PF05724">
    <property type="entry name" value="TPMT"/>
    <property type="match status" value="1"/>
</dbReference>
<dbReference type="GO" id="GO:0032259">
    <property type="term" value="P:methylation"/>
    <property type="evidence" value="ECO:0007669"/>
    <property type="project" value="UniProtKB-KW"/>
</dbReference>
<keyword evidence="3" id="KW-0808">Transferase</keyword>
<comment type="caution">
    <text evidence="5">The sequence shown here is derived from an EMBL/GenBank/DDBJ whole genome shotgun (WGS) entry which is preliminary data.</text>
</comment>
<dbReference type="RefSeq" id="WP_163492322.1">
    <property type="nucleotide sequence ID" value="NZ_JACVEL010000001.1"/>
</dbReference>
<dbReference type="InterPro" id="IPR029063">
    <property type="entry name" value="SAM-dependent_MTases_sf"/>
</dbReference>
<gene>
    <name evidence="5" type="ORF">H9Y05_01130</name>
</gene>
<sequence length="209" mass="23791">MNSKDTNLQCCVTQCERPLDQKYWNAQWESNRTGWDIGHAAPAITNYMEQYPDKNAAVLIPGCGNAHEADYLLQHGFTNITLLDIAPKAVELLAEKYIATPGIRVVCEDFFEHRGTYDLVIEQTFFCAIPPSWRNKYAKKMAALLRENGKLIGVLFDRTFEQDGPPFGGCTCEYKPVFDPYFEIKTMDPCYNSIPGRTDSEVFINLIKK</sequence>
<keyword evidence="1" id="KW-0597">Phosphoprotein</keyword>
<evidence type="ECO:0000256" key="3">
    <source>
        <dbReference type="ARBA" id="ARBA00022679"/>
    </source>
</evidence>
<evidence type="ECO:0000256" key="2">
    <source>
        <dbReference type="ARBA" id="ARBA00022603"/>
    </source>
</evidence>
<keyword evidence="2 5" id="KW-0489">Methyltransferase</keyword>